<sequence>MKLLLAFKSFLLRRLIVEIGSENWFAAGCLIRQRKLHRCWCHSFIAQRTTRQRILIRCRKFSFDSETEFRYTRHKSTANIDLIWLRNDRIGCRRFGCGSETEFRCATHKSAANIDSLQEVRFRQRNRISLRNT</sequence>
<keyword evidence="2" id="KW-1185">Reference proteome</keyword>
<protein>
    <submittedName>
        <fullName evidence="1">Uncharacterized protein</fullName>
    </submittedName>
</protein>
<organism evidence="1 2">
    <name type="scientific">Populus alba</name>
    <name type="common">White poplar</name>
    <dbReference type="NCBI Taxonomy" id="43335"/>
    <lineage>
        <taxon>Eukaryota</taxon>
        <taxon>Viridiplantae</taxon>
        <taxon>Streptophyta</taxon>
        <taxon>Embryophyta</taxon>
        <taxon>Tracheophyta</taxon>
        <taxon>Spermatophyta</taxon>
        <taxon>Magnoliopsida</taxon>
        <taxon>eudicotyledons</taxon>
        <taxon>Gunneridae</taxon>
        <taxon>Pentapetalae</taxon>
        <taxon>rosids</taxon>
        <taxon>fabids</taxon>
        <taxon>Malpighiales</taxon>
        <taxon>Salicaceae</taxon>
        <taxon>Saliceae</taxon>
        <taxon>Populus</taxon>
    </lineage>
</organism>
<comment type="caution">
    <text evidence="1">The sequence shown here is derived from an EMBL/GenBank/DDBJ whole genome shotgun (WGS) entry which is preliminary data.</text>
</comment>
<evidence type="ECO:0000313" key="1">
    <source>
        <dbReference type="EMBL" id="KAL3573298.1"/>
    </source>
</evidence>
<evidence type="ECO:0000313" key="2">
    <source>
        <dbReference type="Proteomes" id="UP000309997"/>
    </source>
</evidence>
<dbReference type="Proteomes" id="UP000309997">
    <property type="component" value="Unassembled WGS sequence"/>
</dbReference>
<reference evidence="1 2" key="1">
    <citation type="journal article" date="2024" name="Plant Biotechnol. J.">
        <title>Genome and CRISPR/Cas9 system of a widespread forest tree (Populus alba) in the world.</title>
        <authorList>
            <person name="Liu Y.J."/>
            <person name="Jiang P.F."/>
            <person name="Han X.M."/>
            <person name="Li X.Y."/>
            <person name="Wang H.M."/>
            <person name="Wang Y.J."/>
            <person name="Wang X.X."/>
            <person name="Zeng Q.Y."/>
        </authorList>
    </citation>
    <scope>NUCLEOTIDE SEQUENCE [LARGE SCALE GENOMIC DNA]</scope>
    <source>
        <strain evidence="2">cv. PAL-ZL1</strain>
    </source>
</reference>
<accession>A0ACC4B3W3</accession>
<gene>
    <name evidence="1" type="ORF">D5086_027202</name>
</gene>
<name>A0ACC4B3W3_POPAL</name>
<dbReference type="EMBL" id="RCHU02000014">
    <property type="protein sequence ID" value="KAL3573298.1"/>
    <property type="molecule type" value="Genomic_DNA"/>
</dbReference>
<proteinExistence type="predicted"/>